<comment type="caution">
    <text evidence="3">The sequence shown here is derived from an EMBL/GenBank/DDBJ whole genome shotgun (WGS) entry which is preliminary data.</text>
</comment>
<proteinExistence type="predicted"/>
<keyword evidence="1" id="KW-0812">Transmembrane</keyword>
<gene>
    <name evidence="3" type="ORF">I4I81_12335</name>
</gene>
<organism evidence="3 4">
    <name type="scientific">Pseudonocardia abyssalis</name>
    <dbReference type="NCBI Taxonomy" id="2792008"/>
    <lineage>
        <taxon>Bacteria</taxon>
        <taxon>Bacillati</taxon>
        <taxon>Actinomycetota</taxon>
        <taxon>Actinomycetes</taxon>
        <taxon>Pseudonocardiales</taxon>
        <taxon>Pseudonocardiaceae</taxon>
        <taxon>Pseudonocardia</taxon>
    </lineage>
</organism>
<evidence type="ECO:0000256" key="1">
    <source>
        <dbReference type="SAM" id="Phobius"/>
    </source>
</evidence>
<accession>A0ABS6US13</accession>
<reference evidence="3 4" key="1">
    <citation type="submission" date="2020-11" db="EMBL/GenBank/DDBJ databases">
        <title>Pseudonocardia abyssalis sp. nov. and Pseudonocardia oceani sp. nov., description and phylogenomic analysis of two novel actinomycetes isolated from the deep Southern Ocean.</title>
        <authorList>
            <person name="Parra J."/>
        </authorList>
    </citation>
    <scope>NUCLEOTIDE SEQUENCE [LARGE SCALE GENOMIC DNA]</scope>
    <source>
        <strain evidence="3 4">KRD-168</strain>
    </source>
</reference>
<name>A0ABS6US13_9PSEU</name>
<feature type="domain" description="SHOCT" evidence="2">
    <location>
        <begin position="60"/>
        <end position="82"/>
    </location>
</feature>
<keyword evidence="1" id="KW-0472">Membrane</keyword>
<evidence type="ECO:0000313" key="4">
    <source>
        <dbReference type="Proteomes" id="UP000694287"/>
    </source>
</evidence>
<sequence>MPDMDMMGGGMMAAMGIWALVLIATVLAILVAAVLASIWLVRRLRHDRTMLRDGTDAADILQRRYAAGEIDDDEYQRRRSTLSRP</sequence>
<evidence type="ECO:0000259" key="2">
    <source>
        <dbReference type="Pfam" id="PF09851"/>
    </source>
</evidence>
<dbReference type="RefSeq" id="WP_218601539.1">
    <property type="nucleotide sequence ID" value="NZ_JADQDJ010000024.1"/>
</dbReference>
<feature type="transmembrane region" description="Helical" evidence="1">
    <location>
        <begin position="12"/>
        <end position="41"/>
    </location>
</feature>
<protein>
    <submittedName>
        <fullName evidence="3">SHOCT domain-containing protein</fullName>
    </submittedName>
</protein>
<evidence type="ECO:0000313" key="3">
    <source>
        <dbReference type="EMBL" id="MBW0135039.1"/>
    </source>
</evidence>
<dbReference type="InterPro" id="IPR018649">
    <property type="entry name" value="SHOCT"/>
</dbReference>
<keyword evidence="1" id="KW-1133">Transmembrane helix</keyword>
<dbReference type="Proteomes" id="UP000694287">
    <property type="component" value="Unassembled WGS sequence"/>
</dbReference>
<keyword evidence="4" id="KW-1185">Reference proteome</keyword>
<dbReference type="EMBL" id="JADQDK010000001">
    <property type="protein sequence ID" value="MBW0135039.1"/>
    <property type="molecule type" value="Genomic_DNA"/>
</dbReference>
<dbReference type="Pfam" id="PF09851">
    <property type="entry name" value="SHOCT"/>
    <property type="match status" value="1"/>
</dbReference>